<feature type="binding site" evidence="1">
    <location>
        <position position="39"/>
    </location>
    <ligand>
        <name>[4Fe-4S] cluster</name>
        <dbReference type="ChEBI" id="CHEBI:49883"/>
    </ligand>
</feature>
<dbReference type="GO" id="GO:0046872">
    <property type="term" value="F:metal ion binding"/>
    <property type="evidence" value="ECO:0007669"/>
    <property type="project" value="UniProtKB-KW"/>
</dbReference>
<feature type="binding site" evidence="1">
    <location>
        <position position="197"/>
    </location>
    <ligand>
        <name>[4Fe-4S] cluster</name>
        <dbReference type="ChEBI" id="CHEBI:49883"/>
    </ligand>
</feature>
<dbReference type="Pfam" id="PF01136">
    <property type="entry name" value="Peptidase_U32"/>
    <property type="match status" value="1"/>
</dbReference>
<dbReference type="InterPro" id="IPR043693">
    <property type="entry name" value="UbiV"/>
</dbReference>
<dbReference type="UniPathway" id="UPA00232"/>
<keyword evidence="1" id="KW-0831">Ubiquinone biosynthesis</keyword>
<evidence type="ECO:0000256" key="1">
    <source>
        <dbReference type="HAMAP-Rule" id="MF_02233"/>
    </source>
</evidence>
<comment type="function">
    <text evidence="1">Required for O(2)-independent ubiquinone (coenzyme Q) biosynthesis. Together with UbiU, is essential for the C6-hydroxylation reaction in the oxygen-independent ubiquinone biosynthesis pathway.</text>
</comment>
<feature type="binding site" evidence="1">
    <location>
        <position position="180"/>
    </location>
    <ligand>
        <name>[4Fe-4S] cluster</name>
        <dbReference type="ChEBI" id="CHEBI:49883"/>
    </ligand>
</feature>
<gene>
    <name evidence="1" type="primary">ubiV</name>
    <name evidence="2" type="ORF">A9R00_10015</name>
</gene>
<evidence type="ECO:0000313" key="3">
    <source>
        <dbReference type="Proteomes" id="UP000227088"/>
    </source>
</evidence>
<organism evidence="2 3">
    <name type="scientific">Oleispira antarctica</name>
    <dbReference type="NCBI Taxonomy" id="188908"/>
    <lineage>
        <taxon>Bacteria</taxon>
        <taxon>Pseudomonadati</taxon>
        <taxon>Pseudomonadota</taxon>
        <taxon>Gammaproteobacteria</taxon>
        <taxon>Oceanospirillales</taxon>
        <taxon>Oceanospirillaceae</taxon>
        <taxon>Oleispira</taxon>
    </lineage>
</organism>
<dbReference type="PANTHER" id="PTHR30217:SF11">
    <property type="entry name" value="UBIQUINONE BIOSYNTHESIS PROTEIN UBIV"/>
    <property type="match status" value="1"/>
</dbReference>
<reference evidence="3" key="1">
    <citation type="journal article" date="2017" name="Proc. Natl. Acad. Sci. U.S.A.">
        <title>Simulation of Deepwater Horizon oil plume reveals substrate specialization within a complex community of hydrocarbon degraders.</title>
        <authorList>
            <person name="Hu P."/>
            <person name="Dubinsky E.A."/>
            <person name="Probst A.J."/>
            <person name="Wang J."/>
            <person name="Sieber C.M.K."/>
            <person name="Tom L.M."/>
            <person name="Gardinali P."/>
            <person name="Banfield J.F."/>
            <person name="Atlas R.M."/>
            <person name="Andersen G.L."/>
        </authorList>
    </citation>
    <scope>NUCLEOTIDE SEQUENCE [LARGE SCALE GENOMIC DNA]</scope>
</reference>
<sequence>MKLSLGNVLFFWPKDTLIDFYQHAKTSIADTIYIGESVCSKRRELNLSQWLELGQDLSQSGKQVILSSLALLEAKSELAVLKKVCDNDNFLVEANDFGAVELLSSKNIPFVAGAALNVYNQHDLNYLYKKGMQRWVAPVELSKDWLMKTVEGCKEIGIHKKFEIEVFGYGYLPLAYAARCFTARSENRPKDQCNLCCINYPQGRNINSQEEETLFVMNGIQTLSGKAQNLINDLPHMQDLVDVVRINPSSIESLTWLTLFKQNMQGQAPVSTSGYCNGYWHKISGMALVG</sequence>
<keyword evidence="1" id="KW-0408">Iron</keyword>
<keyword evidence="1" id="KW-0004">4Fe-4S</keyword>
<keyword evidence="1" id="KW-0479">Metal-binding</keyword>
<comment type="subunit">
    <text evidence="1">Forms a heterodimer with UbiU.</text>
</comment>
<feature type="binding site" evidence="1">
    <location>
        <position position="193"/>
    </location>
    <ligand>
        <name>[4Fe-4S] cluster</name>
        <dbReference type="ChEBI" id="CHEBI:49883"/>
    </ligand>
</feature>
<dbReference type="InterPro" id="IPR001539">
    <property type="entry name" value="Peptidase_U32"/>
</dbReference>
<accession>A0A1Y5HVU6</accession>
<comment type="pathway">
    <text evidence="1">Cofactor biosynthesis; ubiquinone biosynthesis.</text>
</comment>
<dbReference type="GO" id="GO:0051539">
    <property type="term" value="F:4 iron, 4 sulfur cluster binding"/>
    <property type="evidence" value="ECO:0007669"/>
    <property type="project" value="UniProtKB-UniRule"/>
</dbReference>
<name>A0A1Y5HVU6_OLEAN</name>
<dbReference type="HAMAP" id="MF_02233">
    <property type="entry name" value="UbiV"/>
    <property type="match status" value="1"/>
</dbReference>
<dbReference type="EMBL" id="MABE01000581">
    <property type="protein sequence ID" value="OUS39222.1"/>
    <property type="molecule type" value="Genomic_DNA"/>
</dbReference>
<dbReference type="InterPro" id="IPR051454">
    <property type="entry name" value="RNA/ubiquinone_mod_enzymes"/>
</dbReference>
<dbReference type="GO" id="GO:0006744">
    <property type="term" value="P:ubiquinone biosynthetic process"/>
    <property type="evidence" value="ECO:0007669"/>
    <property type="project" value="UniProtKB-UniRule"/>
</dbReference>
<dbReference type="AlphaFoldDB" id="A0A1Y5HVU6"/>
<dbReference type="PANTHER" id="PTHR30217">
    <property type="entry name" value="PEPTIDASE U32 FAMILY"/>
    <property type="match status" value="1"/>
</dbReference>
<evidence type="ECO:0000313" key="2">
    <source>
        <dbReference type="EMBL" id="OUS39222.1"/>
    </source>
</evidence>
<dbReference type="Proteomes" id="UP000227088">
    <property type="component" value="Unassembled WGS sequence"/>
</dbReference>
<proteinExistence type="inferred from homology"/>
<dbReference type="NCBIfam" id="NF011991">
    <property type="entry name" value="PRK15447.1"/>
    <property type="match status" value="1"/>
</dbReference>
<keyword evidence="1" id="KW-0411">Iron-sulfur</keyword>
<comment type="caution">
    <text evidence="2">The sequence shown here is derived from an EMBL/GenBank/DDBJ whole genome shotgun (WGS) entry which is preliminary data.</text>
</comment>
<protein>
    <recommendedName>
        <fullName evidence="1">Ubiquinone biosynthesis protein UbiV</fullName>
    </recommendedName>
</protein>
<comment type="similarity">
    <text evidence="1">Belongs to the peptidase U32 family. UbiV subfamily.</text>
</comment>
<comment type="cofactor">
    <cofactor evidence="1">
        <name>[4Fe-4S] cluster</name>
        <dbReference type="ChEBI" id="CHEBI:49883"/>
    </cofactor>
</comment>